<organism evidence="4 5">
    <name type="scientific">Streptomyces rimosus subsp. rimosus</name>
    <dbReference type="NCBI Taxonomy" id="132474"/>
    <lineage>
        <taxon>Bacteria</taxon>
        <taxon>Bacillati</taxon>
        <taxon>Actinomycetota</taxon>
        <taxon>Actinomycetes</taxon>
        <taxon>Kitasatosporales</taxon>
        <taxon>Streptomycetaceae</taxon>
        <taxon>Streptomyces</taxon>
    </lineage>
</organism>
<evidence type="ECO:0000256" key="2">
    <source>
        <dbReference type="SAM" id="SignalP"/>
    </source>
</evidence>
<evidence type="ECO:0000313" key="5">
    <source>
        <dbReference type="Proteomes" id="UP000829494"/>
    </source>
</evidence>
<dbReference type="Pfam" id="PF13349">
    <property type="entry name" value="DUF4097"/>
    <property type="match status" value="1"/>
</dbReference>
<protein>
    <recommendedName>
        <fullName evidence="3">DUF4097 domain-containing protein</fullName>
    </recommendedName>
</protein>
<feature type="signal peptide" evidence="2">
    <location>
        <begin position="1"/>
        <end position="30"/>
    </location>
</feature>
<dbReference type="Proteomes" id="UP000829494">
    <property type="component" value="Chromosome"/>
</dbReference>
<evidence type="ECO:0000313" key="4">
    <source>
        <dbReference type="EMBL" id="UNZ06027.1"/>
    </source>
</evidence>
<dbReference type="InterPro" id="IPR025164">
    <property type="entry name" value="Toastrack_DUF4097"/>
</dbReference>
<feature type="chain" id="PRO_5046328802" description="DUF4097 domain-containing protein" evidence="2">
    <location>
        <begin position="31"/>
        <end position="261"/>
    </location>
</feature>
<proteinExistence type="predicted"/>
<accession>A0ABY3Z985</accession>
<dbReference type="Gene3D" id="2.160.20.120">
    <property type="match status" value="1"/>
</dbReference>
<gene>
    <name evidence="4" type="ORF">SRIMR7_28150</name>
</gene>
<feature type="region of interest" description="Disordered" evidence="1">
    <location>
        <begin position="224"/>
        <end position="261"/>
    </location>
</feature>
<reference evidence="4 5" key="1">
    <citation type="submission" date="2022-03" db="EMBL/GenBank/DDBJ databases">
        <title>Complete genome of Streptomyces rimosus ssp. rimosus R7 (=ATCC 10970).</title>
        <authorList>
            <person name="Beganovic S."/>
            <person name="Ruckert C."/>
            <person name="Busche T."/>
            <person name="Kalinowski J."/>
            <person name="Wittmann C."/>
        </authorList>
    </citation>
    <scope>NUCLEOTIDE SEQUENCE [LARGE SCALE GENOMIC DNA]</scope>
    <source>
        <strain evidence="4 5">R7</strain>
    </source>
</reference>
<feature type="domain" description="DUF4097" evidence="3">
    <location>
        <begin position="50"/>
        <end position="257"/>
    </location>
</feature>
<dbReference type="GeneID" id="66854838"/>
<keyword evidence="5" id="KW-1185">Reference proteome</keyword>
<evidence type="ECO:0000259" key="3">
    <source>
        <dbReference type="Pfam" id="PF13349"/>
    </source>
</evidence>
<name>A0ABY3Z985_STRRM</name>
<dbReference type="PROSITE" id="PS51257">
    <property type="entry name" value="PROKAR_LIPOPROTEIN"/>
    <property type="match status" value="1"/>
</dbReference>
<sequence length="261" mass="26620">MTARRPARSGHRTTRTALASAALVTLAVVATGCELTGKVTESEQTYTVDGKTAKLDVSTPGGDIKVVADDTADGRVKVTERLEYGKQKPVTRHSLKDGALNLTAEDCGRSNGTCNVSYEVRVPPSVAVTLSTDGGNIGVTGITGTVGTRTSGGNIDVRQTAGPLTAETSGGDINISDARGKQTTASTDGGMIDARFTAVPDRVDAHSGGGNVSVRLPQGRYAIDATTDGGNRNVTGSVDSASPHKIKAHSDGGDVGVTVGR</sequence>
<feature type="compositionally biased region" description="Polar residues" evidence="1">
    <location>
        <begin position="228"/>
        <end position="240"/>
    </location>
</feature>
<dbReference type="EMBL" id="CP094298">
    <property type="protein sequence ID" value="UNZ06027.1"/>
    <property type="molecule type" value="Genomic_DNA"/>
</dbReference>
<feature type="region of interest" description="Disordered" evidence="1">
    <location>
        <begin position="150"/>
        <end position="188"/>
    </location>
</feature>
<dbReference type="RefSeq" id="WP_003979741.1">
    <property type="nucleotide sequence ID" value="NZ_CP043497.1"/>
</dbReference>
<evidence type="ECO:0000256" key="1">
    <source>
        <dbReference type="SAM" id="MobiDB-lite"/>
    </source>
</evidence>
<keyword evidence="2" id="KW-0732">Signal</keyword>